<name>A0A9P7J8K0_9AGAM</name>
<evidence type="ECO:0000313" key="1">
    <source>
        <dbReference type="EMBL" id="KAG1808406.1"/>
    </source>
</evidence>
<dbReference type="Proteomes" id="UP000807769">
    <property type="component" value="Unassembled WGS sequence"/>
</dbReference>
<evidence type="ECO:0000313" key="2">
    <source>
        <dbReference type="Proteomes" id="UP000807769"/>
    </source>
</evidence>
<sequence length="92" mass="10843">VCHKYGNDDKCQFLFPHKVIELSHFELEMNSVVFMCKDPYVNYFNPYILVFCQHNHNIKCILSGKGTKAAMFYISNYITKMDSKTYEMLSLL</sequence>
<dbReference type="OrthoDB" id="3267861at2759"/>
<dbReference type="RefSeq" id="XP_041188621.1">
    <property type="nucleotide sequence ID" value="XM_041329540.1"/>
</dbReference>
<keyword evidence="2" id="KW-1185">Reference proteome</keyword>
<proteinExistence type="predicted"/>
<reference evidence="1" key="1">
    <citation type="journal article" date="2020" name="New Phytol.">
        <title>Comparative genomics reveals dynamic genome evolution in host specialist ectomycorrhizal fungi.</title>
        <authorList>
            <person name="Lofgren L.A."/>
            <person name="Nguyen N.H."/>
            <person name="Vilgalys R."/>
            <person name="Ruytinx J."/>
            <person name="Liao H.L."/>
            <person name="Branco S."/>
            <person name="Kuo A."/>
            <person name="LaButti K."/>
            <person name="Lipzen A."/>
            <person name="Andreopoulos W."/>
            <person name="Pangilinan J."/>
            <person name="Riley R."/>
            <person name="Hundley H."/>
            <person name="Na H."/>
            <person name="Barry K."/>
            <person name="Grigoriev I.V."/>
            <person name="Stajich J.E."/>
            <person name="Kennedy P.G."/>
        </authorList>
    </citation>
    <scope>NUCLEOTIDE SEQUENCE</scope>
    <source>
        <strain evidence="1">MN1</strain>
    </source>
</reference>
<comment type="caution">
    <text evidence="1">The sequence shown here is derived from an EMBL/GenBank/DDBJ whole genome shotgun (WGS) entry which is preliminary data.</text>
</comment>
<dbReference type="GeneID" id="64623557"/>
<accession>A0A9P7J8K0</accession>
<dbReference type="EMBL" id="JABBWG010000038">
    <property type="protein sequence ID" value="KAG1808406.1"/>
    <property type="molecule type" value="Genomic_DNA"/>
</dbReference>
<feature type="non-terminal residue" evidence="1">
    <location>
        <position position="1"/>
    </location>
</feature>
<dbReference type="AlphaFoldDB" id="A0A9P7J8K0"/>
<organism evidence="1 2">
    <name type="scientific">Suillus subaureus</name>
    <dbReference type="NCBI Taxonomy" id="48587"/>
    <lineage>
        <taxon>Eukaryota</taxon>
        <taxon>Fungi</taxon>
        <taxon>Dikarya</taxon>
        <taxon>Basidiomycota</taxon>
        <taxon>Agaricomycotina</taxon>
        <taxon>Agaricomycetes</taxon>
        <taxon>Agaricomycetidae</taxon>
        <taxon>Boletales</taxon>
        <taxon>Suillineae</taxon>
        <taxon>Suillaceae</taxon>
        <taxon>Suillus</taxon>
    </lineage>
</organism>
<gene>
    <name evidence="1" type="ORF">BJ212DRAFT_1236425</name>
</gene>
<feature type="non-terminal residue" evidence="1">
    <location>
        <position position="92"/>
    </location>
</feature>
<protein>
    <submittedName>
        <fullName evidence="1">Uncharacterized protein</fullName>
    </submittedName>
</protein>